<evidence type="ECO:0000313" key="1">
    <source>
        <dbReference type="EMBL" id="HIU34028.1"/>
    </source>
</evidence>
<dbReference type="EMBL" id="DVMU01000124">
    <property type="protein sequence ID" value="HIU34028.1"/>
    <property type="molecule type" value="Genomic_DNA"/>
</dbReference>
<proteinExistence type="predicted"/>
<organism evidence="1 2">
    <name type="scientific">Candidatus Pullichristensenella excrementigallinarum</name>
    <dbReference type="NCBI Taxonomy" id="2840907"/>
    <lineage>
        <taxon>Bacteria</taxon>
        <taxon>Bacillati</taxon>
        <taxon>Bacillota</taxon>
        <taxon>Clostridia</taxon>
        <taxon>Candidatus Pullichristensenella</taxon>
    </lineage>
</organism>
<dbReference type="AlphaFoldDB" id="A0A9D1IB40"/>
<accession>A0A9D1IB40</accession>
<dbReference type="Proteomes" id="UP000824072">
    <property type="component" value="Unassembled WGS sequence"/>
</dbReference>
<sequence length="56" mass="6547">MAVLIAFERLLPYFEEIQAALPDTHELIFLLYAGEIGSESYSLDITEEVYRRYFAE</sequence>
<comment type="caution">
    <text evidence="1">The sequence shown here is derived from an EMBL/GenBank/DDBJ whole genome shotgun (WGS) entry which is preliminary data.</text>
</comment>
<name>A0A9D1IB40_9FIRM</name>
<protein>
    <submittedName>
        <fullName evidence="1">Uncharacterized protein</fullName>
    </submittedName>
</protein>
<reference evidence="1" key="1">
    <citation type="submission" date="2020-10" db="EMBL/GenBank/DDBJ databases">
        <authorList>
            <person name="Gilroy R."/>
        </authorList>
    </citation>
    <scope>NUCLEOTIDE SEQUENCE</scope>
    <source>
        <strain evidence="1">ChiHcec3-11533</strain>
    </source>
</reference>
<gene>
    <name evidence="1" type="ORF">IAB02_05645</name>
</gene>
<reference evidence="1" key="2">
    <citation type="journal article" date="2021" name="PeerJ">
        <title>Extensive microbial diversity within the chicken gut microbiome revealed by metagenomics and culture.</title>
        <authorList>
            <person name="Gilroy R."/>
            <person name="Ravi A."/>
            <person name="Getino M."/>
            <person name="Pursley I."/>
            <person name="Horton D.L."/>
            <person name="Alikhan N.F."/>
            <person name="Baker D."/>
            <person name="Gharbi K."/>
            <person name="Hall N."/>
            <person name="Watson M."/>
            <person name="Adriaenssens E.M."/>
            <person name="Foster-Nyarko E."/>
            <person name="Jarju S."/>
            <person name="Secka A."/>
            <person name="Antonio M."/>
            <person name="Oren A."/>
            <person name="Chaudhuri R.R."/>
            <person name="La Ragione R."/>
            <person name="Hildebrand F."/>
            <person name="Pallen M.J."/>
        </authorList>
    </citation>
    <scope>NUCLEOTIDE SEQUENCE</scope>
    <source>
        <strain evidence="1">ChiHcec3-11533</strain>
    </source>
</reference>
<evidence type="ECO:0000313" key="2">
    <source>
        <dbReference type="Proteomes" id="UP000824072"/>
    </source>
</evidence>